<dbReference type="InterPro" id="IPR020596">
    <property type="entry name" value="rRNA_Ade_Mease_Trfase_CS"/>
</dbReference>
<comment type="similarity">
    <text evidence="1">Belongs to the methyltransferase superfamily.</text>
</comment>
<dbReference type="InterPro" id="IPR013216">
    <property type="entry name" value="Methyltransf_11"/>
</dbReference>
<keyword evidence="3" id="KW-0808">Transferase</keyword>
<dbReference type="PROSITE" id="PS01131">
    <property type="entry name" value="RRNA_A_DIMETH"/>
    <property type="match status" value="1"/>
</dbReference>
<proteinExistence type="inferred from homology"/>
<dbReference type="GO" id="GO:0032259">
    <property type="term" value="P:methylation"/>
    <property type="evidence" value="ECO:0007669"/>
    <property type="project" value="UniProtKB-KW"/>
</dbReference>
<dbReference type="Proteomes" id="UP001523216">
    <property type="component" value="Unassembled WGS sequence"/>
</dbReference>
<dbReference type="EMBL" id="JAMQOL010000016">
    <property type="protein sequence ID" value="MCM4078591.1"/>
    <property type="molecule type" value="Genomic_DNA"/>
</dbReference>
<reference evidence="5 6" key="1">
    <citation type="submission" date="2022-06" db="EMBL/GenBank/DDBJ databases">
        <title>Actinoplanes abujensis sp. nov., isolated from Nigerian arid soil.</title>
        <authorList>
            <person name="Ding P."/>
        </authorList>
    </citation>
    <scope>NUCLEOTIDE SEQUENCE [LARGE SCALE GENOMIC DNA]</scope>
    <source>
        <strain evidence="6">TRM88002</strain>
    </source>
</reference>
<dbReference type="PANTHER" id="PTHR44942:SF4">
    <property type="entry name" value="METHYLTRANSFERASE TYPE 11 DOMAIN-CONTAINING PROTEIN"/>
    <property type="match status" value="1"/>
</dbReference>
<sequence length="248" mass="25759">MKEASSFGTAASAYAEHRPDYAQAAVRWALDPAPGPRVLDLGAGTGKLSATLVTLGAEVTAVEPDAAMLSELRRTVPAVHALSGNAEAIPLPDASVDAVVAGNAMHWFDMTVAGPEIARVLTPGGVLAGLWNVLDDSVDWVAGLARVAGSAVIGPRDTPAAWRVATANLPGERADFPHGQLRTADSLAATLATRAGLLVMPRPEREAALNRIRTYLAARPETADGAFTLPMLTCVVRTQRLGVTSPDS</sequence>
<dbReference type="GO" id="GO:0008168">
    <property type="term" value="F:methyltransferase activity"/>
    <property type="evidence" value="ECO:0007669"/>
    <property type="project" value="UniProtKB-KW"/>
</dbReference>
<evidence type="ECO:0000256" key="1">
    <source>
        <dbReference type="ARBA" id="ARBA00008361"/>
    </source>
</evidence>
<protein>
    <submittedName>
        <fullName evidence="5">Class I SAM-dependent methyltransferase</fullName>
    </submittedName>
</protein>
<accession>A0ABT0XXS5</accession>
<dbReference type="InterPro" id="IPR029063">
    <property type="entry name" value="SAM-dependent_MTases_sf"/>
</dbReference>
<evidence type="ECO:0000256" key="2">
    <source>
        <dbReference type="ARBA" id="ARBA00022603"/>
    </source>
</evidence>
<dbReference type="CDD" id="cd02440">
    <property type="entry name" value="AdoMet_MTases"/>
    <property type="match status" value="1"/>
</dbReference>
<keyword evidence="6" id="KW-1185">Reference proteome</keyword>
<dbReference type="InterPro" id="IPR051052">
    <property type="entry name" value="Diverse_substrate_MTase"/>
</dbReference>
<evidence type="ECO:0000313" key="5">
    <source>
        <dbReference type="EMBL" id="MCM4078591.1"/>
    </source>
</evidence>
<evidence type="ECO:0000256" key="3">
    <source>
        <dbReference type="ARBA" id="ARBA00022679"/>
    </source>
</evidence>
<evidence type="ECO:0000259" key="4">
    <source>
        <dbReference type="Pfam" id="PF08241"/>
    </source>
</evidence>
<feature type="domain" description="Methyltransferase type 11" evidence="4">
    <location>
        <begin position="39"/>
        <end position="128"/>
    </location>
</feature>
<organism evidence="5 6">
    <name type="scientific">Paractinoplanes hotanensis</name>
    <dbReference type="NCBI Taxonomy" id="2906497"/>
    <lineage>
        <taxon>Bacteria</taxon>
        <taxon>Bacillati</taxon>
        <taxon>Actinomycetota</taxon>
        <taxon>Actinomycetes</taxon>
        <taxon>Micromonosporales</taxon>
        <taxon>Micromonosporaceae</taxon>
        <taxon>Paractinoplanes</taxon>
    </lineage>
</organism>
<gene>
    <name evidence="5" type="ORF">LXN57_13530</name>
</gene>
<dbReference type="RefSeq" id="WP_251798431.1">
    <property type="nucleotide sequence ID" value="NZ_JAMQOL010000016.1"/>
</dbReference>
<keyword evidence="2 5" id="KW-0489">Methyltransferase</keyword>
<evidence type="ECO:0000313" key="6">
    <source>
        <dbReference type="Proteomes" id="UP001523216"/>
    </source>
</evidence>
<dbReference type="PANTHER" id="PTHR44942">
    <property type="entry name" value="METHYLTRANSF_11 DOMAIN-CONTAINING PROTEIN"/>
    <property type="match status" value="1"/>
</dbReference>
<comment type="caution">
    <text evidence="5">The sequence shown here is derived from an EMBL/GenBank/DDBJ whole genome shotgun (WGS) entry which is preliminary data.</text>
</comment>
<dbReference type="Gene3D" id="3.40.50.150">
    <property type="entry name" value="Vaccinia Virus protein VP39"/>
    <property type="match status" value="1"/>
</dbReference>
<dbReference type="SUPFAM" id="SSF53335">
    <property type="entry name" value="S-adenosyl-L-methionine-dependent methyltransferases"/>
    <property type="match status" value="1"/>
</dbReference>
<dbReference type="Pfam" id="PF08241">
    <property type="entry name" value="Methyltransf_11"/>
    <property type="match status" value="1"/>
</dbReference>
<name>A0ABT0XXS5_9ACTN</name>